<evidence type="ECO:0000313" key="7">
    <source>
        <dbReference type="Proteomes" id="UP000550729"/>
    </source>
</evidence>
<dbReference type="Pfam" id="PF21597">
    <property type="entry name" value="TetR_C_43"/>
    <property type="match status" value="1"/>
</dbReference>
<sequence length="193" mass="20879">MRADARRNREKLIEAARAVFREAGSQASLDDVAKRAGVGPGTLYRHFPTRDDLIDAVMKDWSLRIEADADAASVDPRPAPEVLRDWFGRFVDNVGIYRGAAAKLMSAMDDESSPIYRKCQVLVAANAKVLGGLADRGELRSGVDDREVMRLISGVASVADNVGFDTARASGMIDIVITGIVAPTVPLRSEPRP</sequence>
<evidence type="ECO:0000256" key="3">
    <source>
        <dbReference type="ARBA" id="ARBA00023163"/>
    </source>
</evidence>
<evidence type="ECO:0000313" key="6">
    <source>
        <dbReference type="EMBL" id="NMO04605.1"/>
    </source>
</evidence>
<gene>
    <name evidence="6" type="ORF">HH308_25620</name>
</gene>
<dbReference type="GO" id="GO:0000976">
    <property type="term" value="F:transcription cis-regulatory region binding"/>
    <property type="evidence" value="ECO:0007669"/>
    <property type="project" value="TreeGrafter"/>
</dbReference>
<dbReference type="PANTHER" id="PTHR30055:SF234">
    <property type="entry name" value="HTH-TYPE TRANSCRIPTIONAL REGULATOR BETI"/>
    <property type="match status" value="1"/>
</dbReference>
<name>A0A848L6H7_9ACTN</name>
<dbReference type="Gene3D" id="1.10.357.10">
    <property type="entry name" value="Tetracycline Repressor, domain 2"/>
    <property type="match status" value="1"/>
</dbReference>
<dbReference type="PANTHER" id="PTHR30055">
    <property type="entry name" value="HTH-TYPE TRANSCRIPTIONAL REGULATOR RUTR"/>
    <property type="match status" value="1"/>
</dbReference>
<evidence type="ECO:0000256" key="1">
    <source>
        <dbReference type="ARBA" id="ARBA00023015"/>
    </source>
</evidence>
<organism evidence="6 7">
    <name type="scientific">Gordonia asplenii</name>
    <dbReference type="NCBI Taxonomy" id="2725283"/>
    <lineage>
        <taxon>Bacteria</taxon>
        <taxon>Bacillati</taxon>
        <taxon>Actinomycetota</taxon>
        <taxon>Actinomycetes</taxon>
        <taxon>Mycobacteriales</taxon>
        <taxon>Gordoniaceae</taxon>
        <taxon>Gordonia</taxon>
    </lineage>
</organism>
<dbReference type="GO" id="GO:0003700">
    <property type="term" value="F:DNA-binding transcription factor activity"/>
    <property type="evidence" value="ECO:0007669"/>
    <property type="project" value="TreeGrafter"/>
</dbReference>
<dbReference type="Proteomes" id="UP000550729">
    <property type="component" value="Unassembled WGS sequence"/>
</dbReference>
<keyword evidence="3" id="KW-0804">Transcription</keyword>
<dbReference type="SUPFAM" id="SSF46689">
    <property type="entry name" value="Homeodomain-like"/>
    <property type="match status" value="1"/>
</dbReference>
<dbReference type="RefSeq" id="WP_170197110.1">
    <property type="nucleotide sequence ID" value="NZ_JABBNB010000038.1"/>
</dbReference>
<reference evidence="6 7" key="1">
    <citation type="submission" date="2020-04" db="EMBL/GenBank/DDBJ databases">
        <title>Gordonia sp. nov. TBRC 11910.</title>
        <authorList>
            <person name="Suriyachadkun C."/>
        </authorList>
    </citation>
    <scope>NUCLEOTIDE SEQUENCE [LARGE SCALE GENOMIC DNA]</scope>
    <source>
        <strain evidence="6 7">TBRC 11910</strain>
    </source>
</reference>
<evidence type="ECO:0000259" key="5">
    <source>
        <dbReference type="PROSITE" id="PS50977"/>
    </source>
</evidence>
<feature type="domain" description="HTH tetR-type" evidence="5">
    <location>
        <begin position="6"/>
        <end position="65"/>
    </location>
</feature>
<accession>A0A848L6H7</accession>
<feature type="DNA-binding region" description="H-T-H motif" evidence="4">
    <location>
        <begin position="28"/>
        <end position="47"/>
    </location>
</feature>
<keyword evidence="7" id="KW-1185">Reference proteome</keyword>
<dbReference type="PROSITE" id="PS50977">
    <property type="entry name" value="HTH_TETR_2"/>
    <property type="match status" value="1"/>
</dbReference>
<protein>
    <submittedName>
        <fullName evidence="6">TetR/AcrR family transcriptional regulator</fullName>
    </submittedName>
</protein>
<dbReference type="InterPro" id="IPR001647">
    <property type="entry name" value="HTH_TetR"/>
</dbReference>
<proteinExistence type="predicted"/>
<dbReference type="InterPro" id="IPR049445">
    <property type="entry name" value="TetR_SbtR-like_C"/>
</dbReference>
<dbReference type="InterPro" id="IPR009057">
    <property type="entry name" value="Homeodomain-like_sf"/>
</dbReference>
<dbReference type="PRINTS" id="PR00455">
    <property type="entry name" value="HTHTETR"/>
</dbReference>
<dbReference type="InterPro" id="IPR050109">
    <property type="entry name" value="HTH-type_TetR-like_transc_reg"/>
</dbReference>
<keyword evidence="2 4" id="KW-0238">DNA-binding</keyword>
<keyword evidence="1" id="KW-0805">Transcription regulation</keyword>
<dbReference type="EMBL" id="JABBNB010000038">
    <property type="protein sequence ID" value="NMO04605.1"/>
    <property type="molecule type" value="Genomic_DNA"/>
</dbReference>
<dbReference type="Pfam" id="PF00440">
    <property type="entry name" value="TetR_N"/>
    <property type="match status" value="1"/>
</dbReference>
<evidence type="ECO:0000256" key="4">
    <source>
        <dbReference type="PROSITE-ProRule" id="PRU00335"/>
    </source>
</evidence>
<evidence type="ECO:0000256" key="2">
    <source>
        <dbReference type="ARBA" id="ARBA00023125"/>
    </source>
</evidence>
<comment type="caution">
    <text evidence="6">The sequence shown here is derived from an EMBL/GenBank/DDBJ whole genome shotgun (WGS) entry which is preliminary data.</text>
</comment>
<dbReference type="AlphaFoldDB" id="A0A848L6H7"/>